<gene>
    <name evidence="2" type="ORF">ASZ90_010369</name>
</gene>
<evidence type="ECO:0000259" key="1">
    <source>
        <dbReference type="Pfam" id="PF04230"/>
    </source>
</evidence>
<comment type="caution">
    <text evidence="2">The sequence shown here is derived from an EMBL/GenBank/DDBJ whole genome shotgun (WGS) entry which is preliminary data.</text>
</comment>
<evidence type="ECO:0000313" key="2">
    <source>
        <dbReference type="EMBL" id="KUG19910.1"/>
    </source>
</evidence>
<dbReference type="PANTHER" id="PTHR36836:SF1">
    <property type="entry name" value="COLANIC ACID BIOSYNTHESIS PROTEIN WCAK"/>
    <property type="match status" value="1"/>
</dbReference>
<dbReference type="PANTHER" id="PTHR36836">
    <property type="entry name" value="COLANIC ACID BIOSYNTHESIS PROTEIN WCAK"/>
    <property type="match status" value="1"/>
</dbReference>
<dbReference type="Pfam" id="PF04230">
    <property type="entry name" value="PS_pyruv_trans"/>
    <property type="match status" value="1"/>
</dbReference>
<dbReference type="AlphaFoldDB" id="A0A0W8FG88"/>
<protein>
    <recommendedName>
        <fullName evidence="1">Polysaccharide pyruvyl transferase domain-containing protein</fullName>
    </recommendedName>
</protein>
<feature type="domain" description="Polysaccharide pyruvyl transferase" evidence="1">
    <location>
        <begin position="14"/>
        <end position="325"/>
    </location>
</feature>
<dbReference type="InterPro" id="IPR007345">
    <property type="entry name" value="Polysacch_pyruvyl_Trfase"/>
</dbReference>
<dbReference type="EMBL" id="LNQE01001246">
    <property type="protein sequence ID" value="KUG19910.1"/>
    <property type="molecule type" value="Genomic_DNA"/>
</dbReference>
<proteinExistence type="predicted"/>
<organism evidence="2">
    <name type="scientific">hydrocarbon metagenome</name>
    <dbReference type="NCBI Taxonomy" id="938273"/>
    <lineage>
        <taxon>unclassified sequences</taxon>
        <taxon>metagenomes</taxon>
        <taxon>ecological metagenomes</taxon>
    </lineage>
</organism>
<sequence>MIKVLATGVKIEDNFGGPSILHGLQEVLTELHSDDYELVYYQVTPFNEYSSRDFNFKLRTIPFSFKNFWFALLRSREMREFIQDIKSADIVVDLYGICFSDNLNPQKFSYLRMFYNTLYSFRILAIAKFFQKKTVKNICSYGPMKNKLNRKSAAFACRHLFDIVSAREMKSRDALIHDAEVNKEIFLAPDIANMMSFSDNVHGENRIGISTSHQIIRQWEGNIGYIECIVGLCRHISQIYSRSIILIPNEVQPSSDMNDITVSEEIQDILKKEGIYVEIIDSAHMSSKQLKNVIASCEVIVASRYHSCVAALSSGVPTLVIGWHYKYEELLHWYGQDEWGLPNGECTPEKLISTFDSFWESRDKSKKIIAEKYPDVRKAVIETGKILFSKQR</sequence>
<accession>A0A0W8FG88</accession>
<name>A0A0W8FG88_9ZZZZ</name>
<reference evidence="2" key="1">
    <citation type="journal article" date="2015" name="Proc. Natl. Acad. Sci. U.S.A.">
        <title>Networks of energetic and metabolic interactions define dynamics in microbial communities.</title>
        <authorList>
            <person name="Embree M."/>
            <person name="Liu J.K."/>
            <person name="Al-Bassam M.M."/>
            <person name="Zengler K."/>
        </authorList>
    </citation>
    <scope>NUCLEOTIDE SEQUENCE</scope>
</reference>